<proteinExistence type="predicted"/>
<dbReference type="GO" id="GO:0005794">
    <property type="term" value="C:Golgi apparatus"/>
    <property type="evidence" value="ECO:0007669"/>
    <property type="project" value="TreeGrafter"/>
</dbReference>
<dbReference type="OrthoDB" id="630188at2759"/>
<organism evidence="2 3">
    <name type="scientific">Amanita muscaria (strain Koide BX008)</name>
    <dbReference type="NCBI Taxonomy" id="946122"/>
    <lineage>
        <taxon>Eukaryota</taxon>
        <taxon>Fungi</taxon>
        <taxon>Dikarya</taxon>
        <taxon>Basidiomycota</taxon>
        <taxon>Agaricomycotina</taxon>
        <taxon>Agaricomycetes</taxon>
        <taxon>Agaricomycetidae</taxon>
        <taxon>Agaricales</taxon>
        <taxon>Pluteineae</taxon>
        <taxon>Amanitaceae</taxon>
        <taxon>Amanita</taxon>
    </lineage>
</organism>
<keyword evidence="3" id="KW-1185">Reference proteome</keyword>
<protein>
    <submittedName>
        <fullName evidence="2">Uncharacterized protein</fullName>
    </submittedName>
</protein>
<evidence type="ECO:0000313" key="2">
    <source>
        <dbReference type="EMBL" id="KIL62341.1"/>
    </source>
</evidence>
<dbReference type="InterPro" id="IPR029962">
    <property type="entry name" value="TBL"/>
</dbReference>
<feature type="transmembrane region" description="Helical" evidence="1">
    <location>
        <begin position="12"/>
        <end position="28"/>
    </location>
</feature>
<dbReference type="STRING" id="946122.A0A0C2WZP2"/>
<dbReference type="HOGENOM" id="CLU_039311_0_0_1"/>
<dbReference type="InParanoid" id="A0A0C2WZP2"/>
<dbReference type="EMBL" id="KN818272">
    <property type="protein sequence ID" value="KIL62341.1"/>
    <property type="molecule type" value="Genomic_DNA"/>
</dbReference>
<keyword evidence="1" id="KW-1133">Transmembrane helix</keyword>
<dbReference type="PANTHER" id="PTHR32285">
    <property type="entry name" value="PROTEIN TRICHOME BIREFRINGENCE-LIKE 9-RELATED"/>
    <property type="match status" value="1"/>
</dbReference>
<name>A0A0C2WZP2_AMAMK</name>
<keyword evidence="1" id="KW-0812">Transmembrane</keyword>
<dbReference type="GO" id="GO:0016413">
    <property type="term" value="F:O-acetyltransferase activity"/>
    <property type="evidence" value="ECO:0007669"/>
    <property type="project" value="InterPro"/>
</dbReference>
<sequence length="437" mass="50857">MFVSNLRFSRVLLLGFSLIIAFFIYLSVGRYNNSSPYHPLGPSTRTCPPRAYANGEWIYCPKTNETEMKAKADALKFSGFEGCASSREYYWHLASDKEEQWDRFPIAQSYEWEPGPECRGMKKFNSEEVVRHLVEDGGWLLVGDSVTENHFFSLSCLLYPHVLGSPNYTANPYFDRAWIQHLHLNPESPLVHRLRPPTGFDIKTTPLVSFRRVDLLFSQQELVDIYQSTNPGTPEDFKLFGEETVWTLSPTVYMDQFTAPLPGGNYRTMVVSTAGHWTTTLFHGFRDENKILTGYGIRKVLDLFEVAMPRWAKEVQTTLRMHEDSGEGKRRVVIRAYLPGHEDCHDYRQPWTGVQRFVWDWYNWSYIGQFNEIFEKVLSRKFYPDIYFLPIDRPAKLRPDAHTTGDCLHIMAGAGVLEGWSHYIWHFVTREVWLKNT</sequence>
<dbReference type="AlphaFoldDB" id="A0A0C2WZP2"/>
<accession>A0A0C2WZP2</accession>
<keyword evidence="1" id="KW-0472">Membrane</keyword>
<dbReference type="Proteomes" id="UP000054549">
    <property type="component" value="Unassembled WGS sequence"/>
</dbReference>
<gene>
    <name evidence="2" type="ORF">M378DRAFT_81367</name>
</gene>
<evidence type="ECO:0000313" key="3">
    <source>
        <dbReference type="Proteomes" id="UP000054549"/>
    </source>
</evidence>
<dbReference type="PANTHER" id="PTHR32285:SF213">
    <property type="entry name" value="PROTEIN TRICHOME BIREFRINGENCE-LIKE 11"/>
    <property type="match status" value="1"/>
</dbReference>
<evidence type="ECO:0000256" key="1">
    <source>
        <dbReference type="SAM" id="Phobius"/>
    </source>
</evidence>
<reference evidence="2 3" key="1">
    <citation type="submission" date="2014-04" db="EMBL/GenBank/DDBJ databases">
        <title>Evolutionary Origins and Diversification of the Mycorrhizal Mutualists.</title>
        <authorList>
            <consortium name="DOE Joint Genome Institute"/>
            <consortium name="Mycorrhizal Genomics Consortium"/>
            <person name="Kohler A."/>
            <person name="Kuo A."/>
            <person name="Nagy L.G."/>
            <person name="Floudas D."/>
            <person name="Copeland A."/>
            <person name="Barry K.W."/>
            <person name="Cichocki N."/>
            <person name="Veneault-Fourrey C."/>
            <person name="LaButti K."/>
            <person name="Lindquist E.A."/>
            <person name="Lipzen A."/>
            <person name="Lundell T."/>
            <person name="Morin E."/>
            <person name="Murat C."/>
            <person name="Riley R."/>
            <person name="Ohm R."/>
            <person name="Sun H."/>
            <person name="Tunlid A."/>
            <person name="Henrissat B."/>
            <person name="Grigoriev I.V."/>
            <person name="Hibbett D.S."/>
            <person name="Martin F."/>
        </authorList>
    </citation>
    <scope>NUCLEOTIDE SEQUENCE [LARGE SCALE GENOMIC DNA]</scope>
    <source>
        <strain evidence="2 3">Koide BX008</strain>
    </source>
</reference>